<comment type="caution">
    <text evidence="10">The sequence shown here is derived from an EMBL/GenBank/DDBJ whole genome shotgun (WGS) entry which is preliminary data.</text>
</comment>
<dbReference type="RefSeq" id="WP_386131579.1">
    <property type="nucleotide sequence ID" value="NZ_JBHTJL010000016.1"/>
</dbReference>
<dbReference type="Proteomes" id="UP001597013">
    <property type="component" value="Unassembled WGS sequence"/>
</dbReference>
<keyword evidence="3 8" id="KW-0816">Tricarboxylic acid cycle</keyword>
<evidence type="ECO:0000256" key="4">
    <source>
        <dbReference type="ARBA" id="ARBA00022679"/>
    </source>
</evidence>
<evidence type="ECO:0000256" key="9">
    <source>
        <dbReference type="RuleBase" id="RU003406"/>
    </source>
</evidence>
<dbReference type="InterPro" id="IPR010953">
    <property type="entry name" value="Citrate_synthase_typ-I"/>
</dbReference>
<reference evidence="11" key="1">
    <citation type="journal article" date="2019" name="Int. J. Syst. Evol. Microbiol.">
        <title>The Global Catalogue of Microorganisms (GCM) 10K type strain sequencing project: providing services to taxonomists for standard genome sequencing and annotation.</title>
        <authorList>
            <consortium name="The Broad Institute Genomics Platform"/>
            <consortium name="The Broad Institute Genome Sequencing Center for Infectious Disease"/>
            <person name="Wu L."/>
            <person name="Ma J."/>
        </authorList>
    </citation>
    <scope>NUCLEOTIDE SEQUENCE [LARGE SCALE GENOMIC DNA]</scope>
    <source>
        <strain evidence="11">CCUG 62215</strain>
    </source>
</reference>
<dbReference type="GO" id="GO:0036440">
    <property type="term" value="F:citrate synthase activity"/>
    <property type="evidence" value="ECO:0007669"/>
    <property type="project" value="UniProtKB-EC"/>
</dbReference>
<dbReference type="PANTHER" id="PTHR42871:SF1">
    <property type="entry name" value="CITRATE SYNTHASE"/>
    <property type="match status" value="1"/>
</dbReference>
<evidence type="ECO:0000256" key="2">
    <source>
        <dbReference type="ARBA" id="ARBA00010566"/>
    </source>
</evidence>
<dbReference type="PIRSF" id="PIRSF001369">
    <property type="entry name" value="Citrate_synth"/>
    <property type="match status" value="1"/>
</dbReference>
<dbReference type="InterPro" id="IPR002020">
    <property type="entry name" value="Citrate_synthase"/>
</dbReference>
<keyword evidence="4 7" id="KW-0808">Transferase</keyword>
<dbReference type="NCBIfam" id="NF004126">
    <property type="entry name" value="PRK05614.1"/>
    <property type="match status" value="1"/>
</dbReference>
<dbReference type="NCBIfam" id="TIGR01798">
    <property type="entry name" value="cit_synth_I"/>
    <property type="match status" value="1"/>
</dbReference>
<dbReference type="PROSITE" id="PS00480">
    <property type="entry name" value="CITRATE_SYNTHASE"/>
    <property type="match status" value="1"/>
</dbReference>
<name>A0ABW3N8D9_9FLAO</name>
<evidence type="ECO:0000256" key="8">
    <source>
        <dbReference type="RuleBase" id="RU003370"/>
    </source>
</evidence>
<dbReference type="InterPro" id="IPR016143">
    <property type="entry name" value="Citrate_synth-like_sm_a-sub"/>
</dbReference>
<sequence>MSDKAILEINGEKHEFPLVRGTENEVAIDIKALRAATNGIITIDPGYKNTGSCESAITFLDGEKGVLRYRGYAIEELAEKADFLEVAYLLIFGELPNKSQLDKFHSDIKSQAVVDDDVKKILDAFPKAAHPMGVLSSLTSALTAFNPSSVNVDSEEDMYKAIVSILGKFPVLVAWTMRKKNGLPLEYGDDNLGYVENILKMMFKNPNKDYTQSSILVNALDKLLILHADHEQNCSTSTVRITGSSHAGLFASLSAGISALWGPLHGGANQAVLEMLEAIKEDGGDTKKYMAKAKDKSDPFRLMGFGHRVYKNFDPRAKIIKVAADEVLSDLGVEDPILDIAKGLEKEALEDSYFVDRKLYPNVDFYSGIIYRAMGIPVEMFTVMFALGRLPGWIAQWKEMRMRKEPIGRPRQLYTGETLRSFTPIEKR</sequence>
<dbReference type="Gene3D" id="1.10.230.10">
    <property type="entry name" value="Cytochrome P450-Terp, domain 2"/>
    <property type="match status" value="1"/>
</dbReference>
<dbReference type="PRINTS" id="PR00143">
    <property type="entry name" value="CITRTSNTHASE"/>
</dbReference>
<evidence type="ECO:0000313" key="10">
    <source>
        <dbReference type="EMBL" id="MFD1063902.1"/>
    </source>
</evidence>
<evidence type="ECO:0000256" key="6">
    <source>
        <dbReference type="NCBIfam" id="TIGR01798"/>
    </source>
</evidence>
<comment type="pathway">
    <text evidence="1 8">Carbohydrate metabolism; tricarboxylic acid cycle; isocitrate from oxaloacetate: step 1/2.</text>
</comment>
<keyword evidence="11" id="KW-1185">Reference proteome</keyword>
<evidence type="ECO:0000256" key="3">
    <source>
        <dbReference type="ARBA" id="ARBA00022532"/>
    </source>
</evidence>
<evidence type="ECO:0000256" key="5">
    <source>
        <dbReference type="ARBA" id="ARBA00049288"/>
    </source>
</evidence>
<dbReference type="InterPro" id="IPR016142">
    <property type="entry name" value="Citrate_synth-like_lrg_a-sub"/>
</dbReference>
<dbReference type="PANTHER" id="PTHR42871">
    <property type="entry name" value="CITRATE SYNTHASE"/>
    <property type="match status" value="1"/>
</dbReference>
<dbReference type="InterPro" id="IPR024176">
    <property type="entry name" value="Citrate_synthase_bac-typ"/>
</dbReference>
<evidence type="ECO:0000256" key="1">
    <source>
        <dbReference type="ARBA" id="ARBA00004751"/>
    </source>
</evidence>
<dbReference type="EMBL" id="JBHTJL010000016">
    <property type="protein sequence ID" value="MFD1063902.1"/>
    <property type="molecule type" value="Genomic_DNA"/>
</dbReference>
<evidence type="ECO:0000256" key="7">
    <source>
        <dbReference type="PIRNR" id="PIRNR001369"/>
    </source>
</evidence>
<organism evidence="10 11">
    <name type="scientific">Winogradskyella litorisediminis</name>
    <dbReference type="NCBI Taxonomy" id="1156618"/>
    <lineage>
        <taxon>Bacteria</taxon>
        <taxon>Pseudomonadati</taxon>
        <taxon>Bacteroidota</taxon>
        <taxon>Flavobacteriia</taxon>
        <taxon>Flavobacteriales</taxon>
        <taxon>Flavobacteriaceae</taxon>
        <taxon>Winogradskyella</taxon>
    </lineage>
</organism>
<dbReference type="Gene3D" id="2.20.28.60">
    <property type="match status" value="1"/>
</dbReference>
<dbReference type="Gene3D" id="1.10.580.10">
    <property type="entry name" value="Citrate Synthase, domain 1"/>
    <property type="match status" value="1"/>
</dbReference>
<comment type="similarity">
    <text evidence="2 7 9">Belongs to the citrate synthase family.</text>
</comment>
<dbReference type="CDD" id="cd06114">
    <property type="entry name" value="EcCS_like"/>
    <property type="match status" value="1"/>
</dbReference>
<proteinExistence type="inferred from homology"/>
<dbReference type="SUPFAM" id="SSF48256">
    <property type="entry name" value="Citrate synthase"/>
    <property type="match status" value="1"/>
</dbReference>
<evidence type="ECO:0000313" key="11">
    <source>
        <dbReference type="Proteomes" id="UP001597013"/>
    </source>
</evidence>
<dbReference type="InterPro" id="IPR036969">
    <property type="entry name" value="Citrate_synthase_sf"/>
</dbReference>
<keyword evidence="10" id="KW-0012">Acyltransferase</keyword>
<comment type="catalytic activity">
    <reaction evidence="5 8">
        <text>oxaloacetate + acetyl-CoA + H2O = citrate + CoA + H(+)</text>
        <dbReference type="Rhea" id="RHEA:16845"/>
        <dbReference type="ChEBI" id="CHEBI:15377"/>
        <dbReference type="ChEBI" id="CHEBI:15378"/>
        <dbReference type="ChEBI" id="CHEBI:16452"/>
        <dbReference type="ChEBI" id="CHEBI:16947"/>
        <dbReference type="ChEBI" id="CHEBI:57287"/>
        <dbReference type="ChEBI" id="CHEBI:57288"/>
        <dbReference type="EC" id="2.3.3.16"/>
    </reaction>
</comment>
<dbReference type="InterPro" id="IPR019810">
    <property type="entry name" value="Citrate_synthase_AS"/>
</dbReference>
<gene>
    <name evidence="10" type="ORF">ACFQ1Q_11655</name>
</gene>
<accession>A0ABW3N8D9</accession>
<protein>
    <recommendedName>
        <fullName evidence="6 7">Citrate synthase</fullName>
    </recommendedName>
</protein>
<dbReference type="Pfam" id="PF00285">
    <property type="entry name" value="Citrate_synt"/>
    <property type="match status" value="1"/>
</dbReference>